<reference evidence="1" key="2">
    <citation type="submission" date="2021-03" db="UniProtKB">
        <authorList>
            <consortium name="EnsemblPlants"/>
        </authorList>
    </citation>
    <scope>IDENTIFICATION</scope>
</reference>
<dbReference type="AlphaFoldDB" id="A0A803P763"/>
<organism evidence="1 2">
    <name type="scientific">Cannabis sativa</name>
    <name type="common">Hemp</name>
    <name type="synonym">Marijuana</name>
    <dbReference type="NCBI Taxonomy" id="3483"/>
    <lineage>
        <taxon>Eukaryota</taxon>
        <taxon>Viridiplantae</taxon>
        <taxon>Streptophyta</taxon>
        <taxon>Embryophyta</taxon>
        <taxon>Tracheophyta</taxon>
        <taxon>Spermatophyta</taxon>
        <taxon>Magnoliopsida</taxon>
        <taxon>eudicotyledons</taxon>
        <taxon>Gunneridae</taxon>
        <taxon>Pentapetalae</taxon>
        <taxon>rosids</taxon>
        <taxon>fabids</taxon>
        <taxon>Rosales</taxon>
        <taxon>Cannabaceae</taxon>
        <taxon>Cannabis</taxon>
    </lineage>
</organism>
<reference evidence="1" key="1">
    <citation type="submission" date="2018-11" db="EMBL/GenBank/DDBJ databases">
        <authorList>
            <person name="Grassa J C."/>
        </authorList>
    </citation>
    <scope>NUCLEOTIDE SEQUENCE [LARGE SCALE GENOMIC DNA]</scope>
</reference>
<evidence type="ECO:0000313" key="1">
    <source>
        <dbReference type="EnsemblPlants" id="cds.evm.model.03.1916"/>
    </source>
</evidence>
<dbReference type="EnsemblPlants" id="evm.model.03.1916">
    <property type="protein sequence ID" value="cds.evm.model.03.1916"/>
    <property type="gene ID" value="evm.TU.03.1916"/>
</dbReference>
<accession>A0A803P763</accession>
<dbReference type="EMBL" id="UZAU01000342">
    <property type="status" value="NOT_ANNOTATED_CDS"/>
    <property type="molecule type" value="Genomic_DNA"/>
</dbReference>
<evidence type="ECO:0000313" key="2">
    <source>
        <dbReference type="Proteomes" id="UP000596661"/>
    </source>
</evidence>
<dbReference type="SUPFAM" id="SSF57756">
    <property type="entry name" value="Retrovirus zinc finger-like domains"/>
    <property type="match status" value="1"/>
</dbReference>
<dbReference type="Gramene" id="evm.model.03.1916">
    <property type="protein sequence ID" value="cds.evm.model.03.1916"/>
    <property type="gene ID" value="evm.TU.03.1916"/>
</dbReference>
<protein>
    <submittedName>
        <fullName evidence="1">Uncharacterized protein</fullName>
    </submittedName>
</protein>
<dbReference type="Proteomes" id="UP000596661">
    <property type="component" value="Chromosome 3"/>
</dbReference>
<name>A0A803P763_CANSA</name>
<dbReference type="GO" id="GO:0003676">
    <property type="term" value="F:nucleic acid binding"/>
    <property type="evidence" value="ECO:0007669"/>
    <property type="project" value="InterPro"/>
</dbReference>
<dbReference type="InterPro" id="IPR036875">
    <property type="entry name" value="Znf_CCHC_sf"/>
</dbReference>
<sequence length="183" mass="20176">MFFIVFAISRVVFIRETIGVSFESKIPSPNGALDPRFEAFVERGPGYGVPYYPMPQFSQPTRGGFNRDGRTNASSKKPQCQLCHKIGHTAVDCFYRFHKSFTGVQSHSSTPSPQAHLAQTSAQNDTNWYPDSGATNHCTPHIHNLASSSTYEGSEQLFVGDGTGSGASPNLDDWDIPEWPVFI</sequence>
<dbReference type="GO" id="GO:0008270">
    <property type="term" value="F:zinc ion binding"/>
    <property type="evidence" value="ECO:0007669"/>
    <property type="project" value="InterPro"/>
</dbReference>
<keyword evidence="2" id="KW-1185">Reference proteome</keyword>
<proteinExistence type="predicted"/>